<organism evidence="3 4">
    <name type="scientific">Saprolegnia parasitica (strain CBS 223.65)</name>
    <dbReference type="NCBI Taxonomy" id="695850"/>
    <lineage>
        <taxon>Eukaryota</taxon>
        <taxon>Sar</taxon>
        <taxon>Stramenopiles</taxon>
        <taxon>Oomycota</taxon>
        <taxon>Saprolegniomycetes</taxon>
        <taxon>Saprolegniales</taxon>
        <taxon>Saprolegniaceae</taxon>
        <taxon>Saprolegnia</taxon>
    </lineage>
</organism>
<dbReference type="RefSeq" id="XP_012205297.1">
    <property type="nucleotide sequence ID" value="XM_012349907.1"/>
</dbReference>
<feature type="binding site" evidence="1">
    <location>
        <position position="326"/>
    </location>
    <ligand>
        <name>an N-acyl-1,2-diacyl-sn-glycero-3-phosphoethanolamine</name>
        <dbReference type="ChEBI" id="CHEBI:62537"/>
    </ligand>
</feature>
<gene>
    <name evidence="3" type="ORF">SPRG_10673</name>
</gene>
<reference evidence="3 4" key="1">
    <citation type="journal article" date="2013" name="PLoS Genet.">
        <title>Distinctive expansion of potential virulence genes in the genome of the oomycete fish pathogen Saprolegnia parasitica.</title>
        <authorList>
            <person name="Jiang R.H."/>
            <person name="de Bruijn I."/>
            <person name="Haas B.J."/>
            <person name="Belmonte R."/>
            <person name="Lobach L."/>
            <person name="Christie J."/>
            <person name="van den Ackerveken G."/>
            <person name="Bottin A."/>
            <person name="Bulone V."/>
            <person name="Diaz-Moreno S.M."/>
            <person name="Dumas B."/>
            <person name="Fan L."/>
            <person name="Gaulin E."/>
            <person name="Govers F."/>
            <person name="Grenville-Briggs L.J."/>
            <person name="Horner N.R."/>
            <person name="Levin J.Z."/>
            <person name="Mammella M."/>
            <person name="Meijer H.J."/>
            <person name="Morris P."/>
            <person name="Nusbaum C."/>
            <person name="Oome S."/>
            <person name="Phillips A.J."/>
            <person name="van Rooyen D."/>
            <person name="Rzeszutek E."/>
            <person name="Saraiva M."/>
            <person name="Secombes C.J."/>
            <person name="Seidl M.F."/>
            <person name="Snel B."/>
            <person name="Stassen J.H."/>
            <person name="Sykes S."/>
            <person name="Tripathy S."/>
            <person name="van den Berg H."/>
            <person name="Vega-Arreguin J.C."/>
            <person name="Wawra S."/>
            <person name="Young S.K."/>
            <person name="Zeng Q."/>
            <person name="Dieguez-Uribeondo J."/>
            <person name="Russ C."/>
            <person name="Tyler B.M."/>
            <person name="van West P."/>
        </authorList>
    </citation>
    <scope>NUCLEOTIDE SEQUENCE [LARGE SCALE GENOMIC DNA]</scope>
    <source>
        <strain evidence="3 4">CBS 223.65</strain>
    </source>
</reference>
<dbReference type="GO" id="GO:0005737">
    <property type="term" value="C:cytoplasm"/>
    <property type="evidence" value="ECO:0007669"/>
    <property type="project" value="TreeGrafter"/>
</dbReference>
<dbReference type="PIRSF" id="PIRSF038896">
    <property type="entry name" value="NAPE-PLD"/>
    <property type="match status" value="1"/>
</dbReference>
<dbReference type="InterPro" id="IPR036866">
    <property type="entry name" value="RibonucZ/Hydroxyglut_hydro"/>
</dbReference>
<dbReference type="Pfam" id="PF12706">
    <property type="entry name" value="Lactamase_B_2"/>
    <property type="match status" value="1"/>
</dbReference>
<dbReference type="GO" id="GO:0008270">
    <property type="term" value="F:zinc ion binding"/>
    <property type="evidence" value="ECO:0007669"/>
    <property type="project" value="InterPro"/>
</dbReference>
<dbReference type="GO" id="GO:0070290">
    <property type="term" value="F:N-acylphosphatidylethanolamine-specific phospholipase D activity"/>
    <property type="evidence" value="ECO:0007669"/>
    <property type="project" value="InterPro"/>
</dbReference>
<dbReference type="InterPro" id="IPR024884">
    <property type="entry name" value="NAPE-PLD"/>
</dbReference>
<dbReference type="Proteomes" id="UP000030745">
    <property type="component" value="Unassembled WGS sequence"/>
</dbReference>
<dbReference type="GO" id="GO:0070291">
    <property type="term" value="P:N-acylethanolamine metabolic process"/>
    <property type="evidence" value="ECO:0007669"/>
    <property type="project" value="TreeGrafter"/>
</dbReference>
<dbReference type="EMBL" id="KK583247">
    <property type="protein sequence ID" value="KDO23976.1"/>
    <property type="molecule type" value="Genomic_DNA"/>
</dbReference>
<accession>A0A067CBP9</accession>
<dbReference type="OrthoDB" id="332863at2759"/>
<protein>
    <recommendedName>
        <fullName evidence="2">Metallo-beta-lactamase domain-containing protein</fullName>
    </recommendedName>
</protein>
<evidence type="ECO:0000259" key="2">
    <source>
        <dbReference type="Pfam" id="PF12706"/>
    </source>
</evidence>
<feature type="binding site" evidence="1">
    <location>
        <position position="191"/>
    </location>
    <ligand>
        <name>an N-acyl-1,2-diacyl-sn-glycero-3-phosphoethanolamine</name>
        <dbReference type="ChEBI" id="CHEBI:62537"/>
    </ligand>
</feature>
<dbReference type="InterPro" id="IPR001279">
    <property type="entry name" value="Metallo-B-lactamas"/>
</dbReference>
<proteinExistence type="predicted"/>
<dbReference type="AlphaFoldDB" id="A0A067CBP9"/>
<evidence type="ECO:0000313" key="3">
    <source>
        <dbReference type="EMBL" id="KDO23976.1"/>
    </source>
</evidence>
<dbReference type="PANTHER" id="PTHR15032">
    <property type="entry name" value="N-ACYL-PHOSPHATIDYLETHANOLAMINE-HYDROLYZING PHOSPHOLIPASE D"/>
    <property type="match status" value="1"/>
</dbReference>
<sequence length="395" mass="44565">MRRVYAVSRRRWLSSAASQLALDPCQSDGRTDGDARCVIRLEALHAPELVEDLKAARRDAATGRFVHPAHWKYEMTTLMDVLKWKWNTTTDGPCVPTDVAELDATLPVLTPDFAPAIPIDHARMTWLGHASVLLEVPVDANGRKMTVLTDPVFTERCSPVQWAGPKRYRPAPLQVADLPNVDAVVISHNHYDHLDETTISELHARFPTLQWFVPLDNTRFLAPLGIPVGQITEQNWWDATRVTLQEAEFTFSLVPAMHWSRRYFHDTNRSLWGGWVVQGVGGSFYFSGDTAYCSSFKAIGHRFGEFSASAIPIGAYGPRHIFGLQHCDVAQAIQIHEDVCSKSSLGIHWGTWTLTGEHYLEPKRDLQRLMADTNDPDAFYTLDHGASRIVRWRLD</sequence>
<dbReference type="KEGG" id="spar:SPRG_10673"/>
<dbReference type="PANTHER" id="PTHR15032:SF4">
    <property type="entry name" value="N-ACYL-PHOSPHATIDYLETHANOLAMINE-HYDROLYZING PHOSPHOLIPASE D"/>
    <property type="match status" value="1"/>
</dbReference>
<dbReference type="GO" id="GO:0070292">
    <property type="term" value="P:N-acylphosphatidylethanolamine metabolic process"/>
    <property type="evidence" value="ECO:0007669"/>
    <property type="project" value="TreeGrafter"/>
</dbReference>
<evidence type="ECO:0000313" key="4">
    <source>
        <dbReference type="Proteomes" id="UP000030745"/>
    </source>
</evidence>
<keyword evidence="4" id="KW-1185">Reference proteome</keyword>
<name>A0A067CBP9_SAPPC</name>
<evidence type="ECO:0000256" key="1">
    <source>
        <dbReference type="PIRSR" id="PIRSR038896-50"/>
    </source>
</evidence>
<dbReference type="GeneID" id="24132771"/>
<dbReference type="VEuPathDB" id="FungiDB:SPRG_10673"/>
<feature type="domain" description="Metallo-beta-lactamase" evidence="2">
    <location>
        <begin position="146"/>
        <end position="349"/>
    </location>
</feature>
<dbReference type="OMA" id="QHWTRRT"/>
<dbReference type="Gene3D" id="3.60.15.10">
    <property type="entry name" value="Ribonuclease Z/Hydroxyacylglutathione hydrolase-like"/>
    <property type="match status" value="1"/>
</dbReference>
<dbReference type="SUPFAM" id="SSF56281">
    <property type="entry name" value="Metallo-hydrolase/oxidoreductase"/>
    <property type="match status" value="1"/>
</dbReference>